<gene>
    <name evidence="2" type="ORF">NKR23_g2566</name>
</gene>
<evidence type="ECO:0000256" key="1">
    <source>
        <dbReference type="SAM" id="MobiDB-lite"/>
    </source>
</evidence>
<accession>A0AA38SAW8</accession>
<reference evidence="2" key="1">
    <citation type="submission" date="2022-07" db="EMBL/GenBank/DDBJ databases">
        <title>Fungi with potential for degradation of polypropylene.</title>
        <authorList>
            <person name="Gostincar C."/>
        </authorList>
    </citation>
    <scope>NUCLEOTIDE SEQUENCE</scope>
    <source>
        <strain evidence="2">EXF-13308</strain>
    </source>
</reference>
<comment type="caution">
    <text evidence="2">The sequence shown here is derived from an EMBL/GenBank/DDBJ whole genome shotgun (WGS) entry which is preliminary data.</text>
</comment>
<proteinExistence type="predicted"/>
<dbReference type="AlphaFoldDB" id="A0AA38SAW8"/>
<evidence type="ECO:0000313" key="3">
    <source>
        <dbReference type="Proteomes" id="UP001174694"/>
    </source>
</evidence>
<name>A0AA38SAW8_9PEZI</name>
<feature type="region of interest" description="Disordered" evidence="1">
    <location>
        <begin position="77"/>
        <end position="153"/>
    </location>
</feature>
<keyword evidence="3" id="KW-1185">Reference proteome</keyword>
<feature type="compositionally biased region" description="Basic and acidic residues" evidence="1">
    <location>
        <begin position="128"/>
        <end position="139"/>
    </location>
</feature>
<sequence length="210" mass="22928">MDNGSIDGTCPNHYCPVPPSANGYGCSYGSDINYTTAGAGAEFVAHAGSFGPVQHNPASYQRGLVLIEPISTYGDGDMIPEAGARPLGAEEQWRPPRPTSSPSAAHDHHRRSQPRAANEHHRRPSAAAKERSRAHHDGPRPSAGQQRKGREASLIVDDYYNSEDDASTVLQRRAVLHPSARHRVDRVSKTIKEAEARLGYPQHYYSDSQL</sequence>
<dbReference type="EMBL" id="JANBVO010000004">
    <property type="protein sequence ID" value="KAJ9155022.1"/>
    <property type="molecule type" value="Genomic_DNA"/>
</dbReference>
<dbReference type="Proteomes" id="UP001174694">
    <property type="component" value="Unassembled WGS sequence"/>
</dbReference>
<organism evidence="2 3">
    <name type="scientific">Pleurostoma richardsiae</name>
    <dbReference type="NCBI Taxonomy" id="41990"/>
    <lineage>
        <taxon>Eukaryota</taxon>
        <taxon>Fungi</taxon>
        <taxon>Dikarya</taxon>
        <taxon>Ascomycota</taxon>
        <taxon>Pezizomycotina</taxon>
        <taxon>Sordariomycetes</taxon>
        <taxon>Sordariomycetidae</taxon>
        <taxon>Calosphaeriales</taxon>
        <taxon>Pleurostomataceae</taxon>
        <taxon>Pleurostoma</taxon>
    </lineage>
</organism>
<protein>
    <submittedName>
        <fullName evidence="2">Uncharacterized protein</fullName>
    </submittedName>
</protein>
<evidence type="ECO:0000313" key="2">
    <source>
        <dbReference type="EMBL" id="KAJ9155022.1"/>
    </source>
</evidence>